<dbReference type="OrthoDB" id="6385145at2"/>
<organism evidence="1 2">
    <name type="scientific">Marivirga tractuosa (strain ATCC 23168 / DSM 4126 / NBRC 15989 / NCIMB 1408 / VKM B-1430 / H-43)</name>
    <name type="common">Microscilla tractuosa</name>
    <name type="synonym">Flexibacter tractuosus</name>
    <dbReference type="NCBI Taxonomy" id="643867"/>
    <lineage>
        <taxon>Bacteria</taxon>
        <taxon>Pseudomonadati</taxon>
        <taxon>Bacteroidota</taxon>
        <taxon>Cytophagia</taxon>
        <taxon>Cytophagales</taxon>
        <taxon>Marivirgaceae</taxon>
        <taxon>Marivirga</taxon>
    </lineage>
</organism>
<reference evidence="1 2" key="1">
    <citation type="journal article" date="2011" name="Stand. Genomic Sci.">
        <title>Complete genome sequence of Marivirga tractuosa type strain (H-43).</title>
        <authorList>
            <person name="Pagani I."/>
            <person name="Chertkov O."/>
            <person name="Lapidus A."/>
            <person name="Lucas S."/>
            <person name="Del Rio T.G."/>
            <person name="Tice H."/>
            <person name="Copeland A."/>
            <person name="Cheng J.F."/>
            <person name="Nolan M."/>
            <person name="Saunders E."/>
            <person name="Pitluck S."/>
            <person name="Held B."/>
            <person name="Goodwin L."/>
            <person name="Liolios K."/>
            <person name="Ovchinikova G."/>
            <person name="Ivanova N."/>
            <person name="Mavromatis K."/>
            <person name="Pati A."/>
            <person name="Chen A."/>
            <person name="Palaniappan K."/>
            <person name="Land M."/>
            <person name="Hauser L."/>
            <person name="Jeffries C.D."/>
            <person name="Detter J.C."/>
            <person name="Han C."/>
            <person name="Tapia R."/>
            <person name="Ngatchou-Djao O.D."/>
            <person name="Rohde M."/>
            <person name="Goker M."/>
            <person name="Spring S."/>
            <person name="Sikorski J."/>
            <person name="Woyke T."/>
            <person name="Bristow J."/>
            <person name="Eisen J.A."/>
            <person name="Markowitz V."/>
            <person name="Hugenholtz P."/>
            <person name="Klenk H.P."/>
            <person name="Kyrpides N.C."/>
        </authorList>
    </citation>
    <scope>NUCLEOTIDE SEQUENCE [LARGE SCALE GENOMIC DNA]</scope>
    <source>
        <strain evidence="2">ATCC 23168 / DSM 4126 / NBRC 15989 / NCIMB 1408 / VKM B-1430 / H-43</strain>
    </source>
</reference>
<dbReference type="PROSITE" id="PS51257">
    <property type="entry name" value="PROKAR_LIPOPROTEIN"/>
    <property type="match status" value="1"/>
</dbReference>
<dbReference type="AlphaFoldDB" id="E4TSZ8"/>
<evidence type="ECO:0000313" key="1">
    <source>
        <dbReference type="EMBL" id="ADR20846.1"/>
    </source>
</evidence>
<dbReference type="STRING" id="643867.Ftrac_0844"/>
<dbReference type="EMBL" id="CP002349">
    <property type="protein sequence ID" value="ADR20846.1"/>
    <property type="molecule type" value="Genomic_DNA"/>
</dbReference>
<dbReference type="KEGG" id="mtt:Ftrac_0844"/>
<evidence type="ECO:0008006" key="3">
    <source>
        <dbReference type="Google" id="ProtNLM"/>
    </source>
</evidence>
<dbReference type="HOGENOM" id="CLU_089930_0_1_10"/>
<dbReference type="Pfam" id="PF13618">
    <property type="entry name" value="Gluconate_2-dh3"/>
    <property type="match status" value="1"/>
</dbReference>
<protein>
    <recommendedName>
        <fullName evidence="3">Twin-arginine translocation pathway signal</fullName>
    </recommendedName>
</protein>
<dbReference type="eggNOG" id="ENOG502ZBRS">
    <property type="taxonomic scope" value="Bacteria"/>
</dbReference>
<sequence>MNRREAIKKTGLALGFAATSPLLMHLVQSCDSKKPLGWKPQFFNEKQALLVAALTNQILPKTDTPGALDVGVDVFVDKMVAEVYSKKEQKQFLKGLEELEKNSEAKNGKLFTDLESKEQYDFLYGLESEIQHLSFDSAPQEKPFFLMLKELVLLGYFTSEEIMTKHLDYQPVPSQLVGCEPMKLDQKLRVGNYF</sequence>
<dbReference type="RefSeq" id="WP_013452997.1">
    <property type="nucleotide sequence ID" value="NC_014759.1"/>
</dbReference>
<name>E4TSZ8_MARTH</name>
<accession>E4TSZ8</accession>
<keyword evidence="2" id="KW-1185">Reference proteome</keyword>
<gene>
    <name evidence="1" type="ordered locus">Ftrac_0844</name>
</gene>
<dbReference type="Proteomes" id="UP000008720">
    <property type="component" value="Chromosome"/>
</dbReference>
<dbReference type="InterPro" id="IPR027056">
    <property type="entry name" value="Gluconate_2DH_su3"/>
</dbReference>
<proteinExistence type="predicted"/>
<evidence type="ECO:0000313" key="2">
    <source>
        <dbReference type="Proteomes" id="UP000008720"/>
    </source>
</evidence>